<evidence type="ECO:0000256" key="2">
    <source>
        <dbReference type="SAM" id="SignalP"/>
    </source>
</evidence>
<protein>
    <submittedName>
        <fullName evidence="3">Uncharacterized protein</fullName>
    </submittedName>
</protein>
<keyword evidence="4" id="KW-1185">Reference proteome</keyword>
<evidence type="ECO:0000313" key="4">
    <source>
        <dbReference type="Proteomes" id="UP000308528"/>
    </source>
</evidence>
<name>A0A4V3XLF2_9BACT</name>
<sequence>MKDFAFTLAFFLLVLGAGASLTAQVTARQQIMSRGDQASIVLELPGAEDDDVEDLWEDWLKDTYGVKTKATRGDKRGELSSLNFELPGVGNGSKVDMYSTVQEVGDGSELVVWIATPAGYVSPALDQGQYVAAEKMLMNFALAVSREQIEQDVENQEDRLDDLEKELDRLRKDKEDAEDDIEDARRKIVELEEEIRRNIIEQENKQREIEEQIRKVEATKSKLKGY</sequence>
<comment type="caution">
    <text evidence="3">The sequence shown here is derived from an EMBL/GenBank/DDBJ whole genome shotgun (WGS) entry which is preliminary data.</text>
</comment>
<evidence type="ECO:0000256" key="1">
    <source>
        <dbReference type="SAM" id="Coils"/>
    </source>
</evidence>
<dbReference type="InterPro" id="IPR027417">
    <property type="entry name" value="P-loop_NTPase"/>
</dbReference>
<dbReference type="EMBL" id="SRSF01000002">
    <property type="protein sequence ID" value="THH40663.1"/>
    <property type="molecule type" value="Genomic_DNA"/>
</dbReference>
<feature type="coiled-coil region" evidence="1">
    <location>
        <begin position="146"/>
        <end position="222"/>
    </location>
</feature>
<dbReference type="AlphaFoldDB" id="A0A4V3XLF2"/>
<feature type="signal peptide" evidence="2">
    <location>
        <begin position="1"/>
        <end position="19"/>
    </location>
</feature>
<organism evidence="3 4">
    <name type="scientific">Neolewinella litorea</name>
    <dbReference type="NCBI Taxonomy" id="2562452"/>
    <lineage>
        <taxon>Bacteria</taxon>
        <taxon>Pseudomonadati</taxon>
        <taxon>Bacteroidota</taxon>
        <taxon>Saprospiria</taxon>
        <taxon>Saprospirales</taxon>
        <taxon>Lewinellaceae</taxon>
        <taxon>Neolewinella</taxon>
    </lineage>
</organism>
<accession>A0A4V3XLF2</accession>
<evidence type="ECO:0000313" key="3">
    <source>
        <dbReference type="EMBL" id="THH40663.1"/>
    </source>
</evidence>
<dbReference type="OrthoDB" id="1493166at2"/>
<dbReference type="Proteomes" id="UP000308528">
    <property type="component" value="Unassembled WGS sequence"/>
</dbReference>
<keyword evidence="2" id="KW-0732">Signal</keyword>
<dbReference type="Gene3D" id="3.40.50.300">
    <property type="entry name" value="P-loop containing nucleotide triphosphate hydrolases"/>
    <property type="match status" value="1"/>
</dbReference>
<feature type="chain" id="PRO_5020767355" evidence="2">
    <location>
        <begin position="20"/>
        <end position="226"/>
    </location>
</feature>
<proteinExistence type="predicted"/>
<reference evidence="3 4" key="1">
    <citation type="submission" date="2019-04" db="EMBL/GenBank/DDBJ databases">
        <title>Lewinella litorea sp. nov., isolated from a marine sand.</title>
        <authorList>
            <person name="Yoon J.-H."/>
        </authorList>
    </citation>
    <scope>NUCLEOTIDE SEQUENCE [LARGE SCALE GENOMIC DNA]</scope>
    <source>
        <strain evidence="3 4">HSMS-39</strain>
    </source>
</reference>
<gene>
    <name evidence="3" type="ORF">E4021_08010</name>
</gene>
<keyword evidence="1" id="KW-0175">Coiled coil</keyword>
<dbReference type="RefSeq" id="WP_136458142.1">
    <property type="nucleotide sequence ID" value="NZ_SRSF01000002.1"/>
</dbReference>